<evidence type="ECO:0000313" key="2">
    <source>
        <dbReference type="Proteomes" id="UP000664073"/>
    </source>
</evidence>
<dbReference type="GO" id="GO:0016989">
    <property type="term" value="F:sigma factor antagonist activity"/>
    <property type="evidence" value="ECO:0007669"/>
    <property type="project" value="TreeGrafter"/>
</dbReference>
<reference evidence="1" key="1">
    <citation type="submission" date="2021-03" db="EMBL/GenBank/DDBJ databases">
        <title>The complete genome sequence of Acetobacter sp. TBRC 12339.</title>
        <authorList>
            <person name="Charoenyingcharoen P."/>
            <person name="Yukphan P."/>
        </authorList>
    </citation>
    <scope>NUCLEOTIDE SEQUENCE</scope>
    <source>
        <strain evidence="1">TBRC 12339</strain>
    </source>
</reference>
<dbReference type="AlphaFoldDB" id="A0A939HQN5"/>
<dbReference type="InterPro" id="IPR012373">
    <property type="entry name" value="Ferrdict_sens_TM"/>
</dbReference>
<sequence>MSDPGKTTRDEVASSWAMRLACGHLTANEQAVLDAWLATDFRNQGAMIRAQVVWQATERTAALAAGQPEAQTRAAVAQFHESRPARLTRRQVSWAAVASMTALLWPRQSHEMGRFYRTHDNMAENIALGNGRETGPGKGGGNSQLSLDCYSQARVYGTTIELLAGRCVTSSTAPTWIMTPYLRVTAQGRLQASLFERQASILLFSGSAQMLDPTNGQRLVLRPGEEVVASATSLTRRILSADDIAMQTSWMRGVVELQGQPLSEAVALFNRYNQRKIFVHGNAGARVVIGSFSLRDPDAFVSAVRSILHVDSVATPGRIDLY</sequence>
<name>A0A939HQN5_9PROT</name>
<organism evidence="1 2">
    <name type="scientific">Acetobacter garciniae</name>
    <dbReference type="NCBI Taxonomy" id="2817435"/>
    <lineage>
        <taxon>Bacteria</taxon>
        <taxon>Pseudomonadati</taxon>
        <taxon>Pseudomonadota</taxon>
        <taxon>Alphaproteobacteria</taxon>
        <taxon>Acetobacterales</taxon>
        <taxon>Acetobacteraceae</taxon>
        <taxon>Acetobacter</taxon>
    </lineage>
</organism>
<evidence type="ECO:0000313" key="1">
    <source>
        <dbReference type="EMBL" id="MBO1326684.1"/>
    </source>
</evidence>
<comment type="caution">
    <text evidence="1">The sequence shown here is derived from an EMBL/GenBank/DDBJ whole genome shotgun (WGS) entry which is preliminary data.</text>
</comment>
<keyword evidence="2" id="KW-1185">Reference proteome</keyword>
<dbReference type="EMBL" id="JAFVMH010000014">
    <property type="protein sequence ID" value="MBO1326684.1"/>
    <property type="molecule type" value="Genomic_DNA"/>
</dbReference>
<gene>
    <name evidence="1" type="ORF">J2D77_16165</name>
</gene>
<dbReference type="PANTHER" id="PTHR30273:SF2">
    <property type="entry name" value="PROTEIN FECR"/>
    <property type="match status" value="1"/>
</dbReference>
<accession>A0A939HQN5</accession>
<proteinExistence type="predicted"/>
<dbReference type="Proteomes" id="UP000664073">
    <property type="component" value="Unassembled WGS sequence"/>
</dbReference>
<protein>
    <submittedName>
        <fullName evidence="1">DUF4880 domain-containing protein</fullName>
    </submittedName>
</protein>
<dbReference type="PANTHER" id="PTHR30273">
    <property type="entry name" value="PERIPLASMIC SIGNAL SENSOR AND SIGMA FACTOR ACTIVATOR FECR-RELATED"/>
    <property type="match status" value="1"/>
</dbReference>
<dbReference type="RefSeq" id="WP_207847510.1">
    <property type="nucleotide sequence ID" value="NZ_JAFVMH010000014.1"/>
</dbReference>